<organism evidence="11 12">
    <name type="scientific">Aliidiomarina iranensis</name>
    <dbReference type="NCBI Taxonomy" id="1434071"/>
    <lineage>
        <taxon>Bacteria</taxon>
        <taxon>Pseudomonadati</taxon>
        <taxon>Pseudomonadota</taxon>
        <taxon>Gammaproteobacteria</taxon>
        <taxon>Alteromonadales</taxon>
        <taxon>Idiomarinaceae</taxon>
        <taxon>Aliidiomarina</taxon>
    </lineage>
</organism>
<comment type="function">
    <text evidence="1">Required for nicotinamide riboside transport across the inner membrane.</text>
</comment>
<evidence type="ECO:0000256" key="8">
    <source>
        <dbReference type="ARBA" id="ARBA00022989"/>
    </source>
</evidence>
<proteinExistence type="inferred from homology"/>
<dbReference type="EMBL" id="PIPJ01000011">
    <property type="protein sequence ID" value="RUO18501.1"/>
    <property type="molecule type" value="Genomic_DNA"/>
</dbReference>
<accession>A0A432VQW8</accession>
<keyword evidence="8 10" id="KW-1133">Transmembrane helix</keyword>
<evidence type="ECO:0000313" key="11">
    <source>
        <dbReference type="EMBL" id="RUO18501.1"/>
    </source>
</evidence>
<name>A0A432VQW8_9GAMM</name>
<dbReference type="Pfam" id="PF04973">
    <property type="entry name" value="NMN_transporter"/>
    <property type="match status" value="1"/>
</dbReference>
<evidence type="ECO:0000256" key="6">
    <source>
        <dbReference type="ARBA" id="ARBA00022475"/>
    </source>
</evidence>
<keyword evidence="12" id="KW-1185">Reference proteome</keyword>
<dbReference type="NCBIfam" id="TIGR01528">
    <property type="entry name" value="NMN_trans_PnuC"/>
    <property type="match status" value="1"/>
</dbReference>
<sequence>MHILDKITQEWQRQWAVVWFICGALALFAGFWLTTERAGLDIFMLTVALIGLICVVSLAFRRNLTGNGLGITANIGEVLAQGRSGATGLMLAPIFYLATHVYGLFYWRKNQDGDGNMLPRQATVSVWIITAVFITIGLALFPWLNEQLQQYSFIESSSDTAMSVFGIDISWYAINVTAFVLGVTAQTTMILRYSFSWSIWIIVNFVWLSVNLANNNYIFAIQTMVYQINAFVGWYGWRRSLRQPAS</sequence>
<dbReference type="Proteomes" id="UP000288395">
    <property type="component" value="Unassembled WGS sequence"/>
</dbReference>
<feature type="transmembrane region" description="Helical" evidence="10">
    <location>
        <begin position="164"/>
        <end position="183"/>
    </location>
</feature>
<keyword evidence="9 10" id="KW-0472">Membrane</keyword>
<feature type="transmembrane region" description="Helical" evidence="10">
    <location>
        <begin position="190"/>
        <end position="210"/>
    </location>
</feature>
<feature type="transmembrane region" description="Helical" evidence="10">
    <location>
        <begin position="216"/>
        <end position="237"/>
    </location>
</feature>
<keyword evidence="5" id="KW-0813">Transport</keyword>
<evidence type="ECO:0000256" key="10">
    <source>
        <dbReference type="SAM" id="Phobius"/>
    </source>
</evidence>
<feature type="transmembrane region" description="Helical" evidence="10">
    <location>
        <begin position="15"/>
        <end position="33"/>
    </location>
</feature>
<comment type="caution">
    <text evidence="11">The sequence shown here is derived from an EMBL/GenBank/DDBJ whole genome shotgun (WGS) entry which is preliminary data.</text>
</comment>
<evidence type="ECO:0000313" key="12">
    <source>
        <dbReference type="Proteomes" id="UP000288395"/>
    </source>
</evidence>
<dbReference type="PANTHER" id="PTHR36122:SF2">
    <property type="entry name" value="NICOTINAMIDE RIBOSIDE TRANSPORTER PNUC"/>
    <property type="match status" value="1"/>
</dbReference>
<keyword evidence="7 10" id="KW-0812">Transmembrane</keyword>
<dbReference type="AlphaFoldDB" id="A0A432VQW8"/>
<feature type="transmembrane region" description="Helical" evidence="10">
    <location>
        <begin position="40"/>
        <end position="60"/>
    </location>
</feature>
<keyword evidence="6" id="KW-1003">Cell membrane</keyword>
<dbReference type="GO" id="GO:0005886">
    <property type="term" value="C:plasma membrane"/>
    <property type="evidence" value="ECO:0007669"/>
    <property type="project" value="UniProtKB-SubCell"/>
</dbReference>
<evidence type="ECO:0000256" key="4">
    <source>
        <dbReference type="ARBA" id="ARBA00017522"/>
    </source>
</evidence>
<protein>
    <recommendedName>
        <fullName evidence="4">Nicotinamide riboside transporter PnuC</fullName>
    </recommendedName>
</protein>
<evidence type="ECO:0000256" key="9">
    <source>
        <dbReference type="ARBA" id="ARBA00023136"/>
    </source>
</evidence>
<dbReference type="RefSeq" id="WP_126768312.1">
    <property type="nucleotide sequence ID" value="NZ_PIPJ01000011.1"/>
</dbReference>
<dbReference type="PANTHER" id="PTHR36122">
    <property type="entry name" value="NICOTINAMIDE RIBOSIDE TRANSPORTER PNUC"/>
    <property type="match status" value="1"/>
</dbReference>
<reference evidence="12" key="1">
    <citation type="journal article" date="2018" name="Front. Microbiol.">
        <title>Genome-Based Analysis Reveals the Taxonomy and Diversity of the Family Idiomarinaceae.</title>
        <authorList>
            <person name="Liu Y."/>
            <person name="Lai Q."/>
            <person name="Shao Z."/>
        </authorList>
    </citation>
    <scope>NUCLEOTIDE SEQUENCE [LARGE SCALE GENOMIC DNA]</scope>
    <source>
        <strain evidence="12">GBPy7</strain>
    </source>
</reference>
<evidence type="ECO:0000256" key="5">
    <source>
        <dbReference type="ARBA" id="ARBA00022448"/>
    </source>
</evidence>
<dbReference type="GO" id="GO:0034257">
    <property type="term" value="F:nicotinamide riboside transmembrane transporter activity"/>
    <property type="evidence" value="ECO:0007669"/>
    <property type="project" value="InterPro"/>
</dbReference>
<dbReference type="InterPro" id="IPR006419">
    <property type="entry name" value="NMN_transpt_PnuC"/>
</dbReference>
<gene>
    <name evidence="11" type="ORF">CWE08_11325</name>
</gene>
<dbReference type="OrthoDB" id="7064848at2"/>
<evidence type="ECO:0000256" key="3">
    <source>
        <dbReference type="ARBA" id="ARBA00006669"/>
    </source>
</evidence>
<feature type="transmembrane region" description="Helical" evidence="10">
    <location>
        <begin position="126"/>
        <end position="144"/>
    </location>
</feature>
<evidence type="ECO:0000256" key="1">
    <source>
        <dbReference type="ARBA" id="ARBA00002672"/>
    </source>
</evidence>
<evidence type="ECO:0000256" key="7">
    <source>
        <dbReference type="ARBA" id="ARBA00022692"/>
    </source>
</evidence>
<evidence type="ECO:0000256" key="2">
    <source>
        <dbReference type="ARBA" id="ARBA00004651"/>
    </source>
</evidence>
<comment type="subcellular location">
    <subcellularLocation>
        <location evidence="2">Cell membrane</location>
        <topology evidence="2">Multi-pass membrane protein</topology>
    </subcellularLocation>
</comment>
<feature type="transmembrane region" description="Helical" evidence="10">
    <location>
        <begin position="86"/>
        <end position="105"/>
    </location>
</feature>
<comment type="similarity">
    <text evidence="3">Belongs to the nicotinamide ribonucleoside (NR) uptake permease (TC 4.B.1) family.</text>
</comment>